<dbReference type="OrthoDB" id="9815894at2"/>
<dbReference type="Proteomes" id="UP000321933">
    <property type="component" value="Unassembled WGS sequence"/>
</dbReference>
<reference evidence="2 3" key="1">
    <citation type="submission" date="2019-08" db="EMBL/GenBank/DDBJ databases">
        <title>Parahaliea maris sp. nov., isolated from the surface seawater.</title>
        <authorList>
            <person name="Liu Y."/>
        </authorList>
    </citation>
    <scope>NUCLEOTIDE SEQUENCE [LARGE SCALE GENOMIC DNA]</scope>
    <source>
        <strain evidence="2 3">S2-26</strain>
    </source>
</reference>
<dbReference type="Gene3D" id="3.40.50.300">
    <property type="entry name" value="P-loop containing nucleotide triphosphate hydrolases"/>
    <property type="match status" value="1"/>
</dbReference>
<dbReference type="PANTHER" id="PTHR12788:SF10">
    <property type="entry name" value="PROTEIN-TYROSINE SULFOTRANSFERASE"/>
    <property type="match status" value="1"/>
</dbReference>
<gene>
    <name evidence="2" type="ORF">FVW59_14095</name>
</gene>
<evidence type="ECO:0000313" key="3">
    <source>
        <dbReference type="Proteomes" id="UP000321933"/>
    </source>
</evidence>
<sequence length="314" mass="36758">MHCGRYWPDMNSSPLEQSLTFITGYPRSGTTLLASQLNRLSNVVVGPESQYFRSAFKQLKHARNGRQFLDTLLRDRRLRDFGLGNDELLDVVRASGFDRSRFLHHFLAAHAQRMGVAQPAILLEKSPGHILYTRQILACYPDARFIYLVKDPRDVVHSNLQVDWIHSNVPKHCAAWNMYNDAFVRLHREYPGRVHLIRFEDLVLGQHLQLRKICQFLGLPYALDDNKPSAVVPEWETRWKAEASGDIDPGKAFRWQRVEDQHQHRLVSAMTRTYREVFNYDREPEGAHPRFIPRAWAYNSSAYKSLLRFRRIYL</sequence>
<dbReference type="PANTHER" id="PTHR12788">
    <property type="entry name" value="PROTEIN-TYROSINE SULFOTRANSFERASE 2"/>
    <property type="match status" value="1"/>
</dbReference>
<keyword evidence="3" id="KW-1185">Reference proteome</keyword>
<dbReference type="GO" id="GO:0008476">
    <property type="term" value="F:protein-tyrosine sulfotransferase activity"/>
    <property type="evidence" value="ECO:0007669"/>
    <property type="project" value="InterPro"/>
</dbReference>
<comment type="caution">
    <text evidence="2">The sequence shown here is derived from an EMBL/GenBank/DDBJ whole genome shotgun (WGS) entry which is preliminary data.</text>
</comment>
<dbReference type="AlphaFoldDB" id="A0A5C8ZRW0"/>
<name>A0A5C8ZRW0_9GAMM</name>
<dbReference type="EMBL" id="VRYZ01000006">
    <property type="protein sequence ID" value="TXS90469.1"/>
    <property type="molecule type" value="Genomic_DNA"/>
</dbReference>
<proteinExistence type="predicted"/>
<dbReference type="InterPro" id="IPR027417">
    <property type="entry name" value="P-loop_NTPase"/>
</dbReference>
<evidence type="ECO:0000313" key="2">
    <source>
        <dbReference type="EMBL" id="TXS90469.1"/>
    </source>
</evidence>
<dbReference type="SUPFAM" id="SSF52540">
    <property type="entry name" value="P-loop containing nucleoside triphosphate hydrolases"/>
    <property type="match status" value="1"/>
</dbReference>
<protein>
    <submittedName>
        <fullName evidence="2">Sulfotransferase</fullName>
    </submittedName>
</protein>
<organism evidence="2 3">
    <name type="scientific">Parahaliea aestuarii</name>
    <dbReference type="NCBI Taxonomy" id="1852021"/>
    <lineage>
        <taxon>Bacteria</taxon>
        <taxon>Pseudomonadati</taxon>
        <taxon>Pseudomonadota</taxon>
        <taxon>Gammaproteobacteria</taxon>
        <taxon>Cellvibrionales</taxon>
        <taxon>Halieaceae</taxon>
        <taxon>Parahaliea</taxon>
    </lineage>
</organism>
<evidence type="ECO:0000256" key="1">
    <source>
        <dbReference type="ARBA" id="ARBA00022679"/>
    </source>
</evidence>
<dbReference type="InterPro" id="IPR026634">
    <property type="entry name" value="TPST-like"/>
</dbReference>
<dbReference type="Pfam" id="PF13469">
    <property type="entry name" value="Sulfotransfer_3"/>
    <property type="match status" value="1"/>
</dbReference>
<accession>A0A5C8ZRW0</accession>
<keyword evidence="1 2" id="KW-0808">Transferase</keyword>